<protein>
    <submittedName>
        <fullName evidence="2">Uncharacterized protein</fullName>
    </submittedName>
</protein>
<dbReference type="Proteomes" id="UP000663880">
    <property type="component" value="Unassembled WGS sequence"/>
</dbReference>
<feature type="region of interest" description="Disordered" evidence="1">
    <location>
        <begin position="1"/>
        <end position="41"/>
    </location>
</feature>
<dbReference type="InterPro" id="IPR036638">
    <property type="entry name" value="HLH_DNA-bd_sf"/>
</dbReference>
<dbReference type="OrthoDB" id="7483080at2759"/>
<proteinExistence type="predicted"/>
<name>A0A821VU64_9NEOP</name>
<evidence type="ECO:0000313" key="3">
    <source>
        <dbReference type="Proteomes" id="UP000663880"/>
    </source>
</evidence>
<gene>
    <name evidence="2" type="ORF">PMACD_LOCUS12197</name>
</gene>
<feature type="compositionally biased region" description="Basic and acidic residues" evidence="1">
    <location>
        <begin position="27"/>
        <end position="41"/>
    </location>
</feature>
<keyword evidence="3" id="KW-1185">Reference proteome</keyword>
<evidence type="ECO:0000313" key="2">
    <source>
        <dbReference type="EMBL" id="CAF4911743.1"/>
    </source>
</evidence>
<dbReference type="SUPFAM" id="SSF47459">
    <property type="entry name" value="HLH, helix-loop-helix DNA-binding domain"/>
    <property type="match status" value="1"/>
</dbReference>
<evidence type="ECO:0000256" key="1">
    <source>
        <dbReference type="SAM" id="MobiDB-lite"/>
    </source>
</evidence>
<dbReference type="Gene3D" id="4.10.280.10">
    <property type="entry name" value="Helix-loop-helix DNA-binding domain"/>
    <property type="match status" value="1"/>
</dbReference>
<reference evidence="2" key="1">
    <citation type="submission" date="2021-02" db="EMBL/GenBank/DDBJ databases">
        <authorList>
            <person name="Steward A R."/>
        </authorList>
    </citation>
    <scope>NUCLEOTIDE SEQUENCE</scope>
</reference>
<dbReference type="GO" id="GO:0046983">
    <property type="term" value="F:protein dimerization activity"/>
    <property type="evidence" value="ECO:0007669"/>
    <property type="project" value="InterPro"/>
</dbReference>
<dbReference type="EMBL" id="CAJOBZ010000045">
    <property type="protein sequence ID" value="CAF4911743.1"/>
    <property type="molecule type" value="Genomic_DNA"/>
</dbReference>
<sequence length="206" mass="23160">MEHSEEQRGFDRRRGRPVGRGRVPLSAEERRARNAQYERERRVETAEAMSSLAAALGCLPNASNADIIATAIQKLRKMQENVDPSDDMTVMKRRNANLMAQIDDVEYRLESGNSAEAQPTRQIKTGIKKRNKTNKDKKNAKTVRRPANRSAQIDFAIIGDHSSDDDEEVPMTDAAAEDQMNSLSFDAITDCPMDWGIDNCIADYML</sequence>
<organism evidence="2 3">
    <name type="scientific">Pieris macdunnoughi</name>
    <dbReference type="NCBI Taxonomy" id="345717"/>
    <lineage>
        <taxon>Eukaryota</taxon>
        <taxon>Metazoa</taxon>
        <taxon>Ecdysozoa</taxon>
        <taxon>Arthropoda</taxon>
        <taxon>Hexapoda</taxon>
        <taxon>Insecta</taxon>
        <taxon>Pterygota</taxon>
        <taxon>Neoptera</taxon>
        <taxon>Endopterygota</taxon>
        <taxon>Lepidoptera</taxon>
        <taxon>Glossata</taxon>
        <taxon>Ditrysia</taxon>
        <taxon>Papilionoidea</taxon>
        <taxon>Pieridae</taxon>
        <taxon>Pierinae</taxon>
        <taxon>Pieris</taxon>
    </lineage>
</organism>
<feature type="compositionally biased region" description="Basic and acidic residues" evidence="1">
    <location>
        <begin position="1"/>
        <end position="12"/>
    </location>
</feature>
<comment type="caution">
    <text evidence="2">The sequence shown here is derived from an EMBL/GenBank/DDBJ whole genome shotgun (WGS) entry which is preliminary data.</text>
</comment>
<dbReference type="AlphaFoldDB" id="A0A821VU64"/>
<accession>A0A821VU64</accession>